<evidence type="ECO:0000313" key="1">
    <source>
        <dbReference type="EMBL" id="KAI0029682.1"/>
    </source>
</evidence>
<comment type="caution">
    <text evidence="1">The sequence shown here is derived from an EMBL/GenBank/DDBJ whole genome shotgun (WGS) entry which is preliminary data.</text>
</comment>
<evidence type="ECO:0000313" key="2">
    <source>
        <dbReference type="Proteomes" id="UP000814128"/>
    </source>
</evidence>
<accession>A0ACB8QD71</accession>
<dbReference type="Proteomes" id="UP000814128">
    <property type="component" value="Unassembled WGS sequence"/>
</dbReference>
<proteinExistence type="predicted"/>
<reference evidence="1" key="1">
    <citation type="submission" date="2021-02" db="EMBL/GenBank/DDBJ databases">
        <authorList>
            <consortium name="DOE Joint Genome Institute"/>
            <person name="Ahrendt S."/>
            <person name="Looney B.P."/>
            <person name="Miyauchi S."/>
            <person name="Morin E."/>
            <person name="Drula E."/>
            <person name="Courty P.E."/>
            <person name="Chicoki N."/>
            <person name="Fauchery L."/>
            <person name="Kohler A."/>
            <person name="Kuo A."/>
            <person name="Labutti K."/>
            <person name="Pangilinan J."/>
            <person name="Lipzen A."/>
            <person name="Riley R."/>
            <person name="Andreopoulos W."/>
            <person name="He G."/>
            <person name="Johnson J."/>
            <person name="Barry K.W."/>
            <person name="Grigoriev I.V."/>
            <person name="Nagy L."/>
            <person name="Hibbett D."/>
            <person name="Henrissat B."/>
            <person name="Matheny P.B."/>
            <person name="Labbe J."/>
            <person name="Martin F."/>
        </authorList>
    </citation>
    <scope>NUCLEOTIDE SEQUENCE</scope>
    <source>
        <strain evidence="1">EC-137</strain>
    </source>
</reference>
<name>A0ACB8QD71_9AGAM</name>
<sequence>MDLFKLFACLGAAPALGVFATQAVSFVPPASSPLSTSANYVGINNGSLPIEQIVPGRVFDRFIQIWLENTDFSVANSTAEFRSLAERGILLSQYFALTHPSQPNYAATIAGSFFGIADDSVHDIPSNVSTMVDVLEHGGISWAAYMENLPADGFNGASFSSVNYVTPGAADYPFYMRKHNPPILFDSVLKNPSRLARVRNFNDFAVDATAGALPQWLFVTPNMVNDAHDTTIDFAANWLQFWLEPLLEDERFNNERTLILLTFDENESQNQNNNIFGLLLGGAVPSSMKGTVDTTYYTHYSAMSTVQSNWGLGCLGRGDTDPVMSNVYELVASATGFENNPVSGKKIPLTNASGATPGPLNPSPSLRTPWPAANSSAICAGGGPVIATPL</sequence>
<gene>
    <name evidence="1" type="ORF">K488DRAFT_88499</name>
</gene>
<organism evidence="1 2">
    <name type="scientific">Vararia minispora EC-137</name>
    <dbReference type="NCBI Taxonomy" id="1314806"/>
    <lineage>
        <taxon>Eukaryota</taxon>
        <taxon>Fungi</taxon>
        <taxon>Dikarya</taxon>
        <taxon>Basidiomycota</taxon>
        <taxon>Agaricomycotina</taxon>
        <taxon>Agaricomycetes</taxon>
        <taxon>Russulales</taxon>
        <taxon>Lachnocladiaceae</taxon>
        <taxon>Vararia</taxon>
    </lineage>
</organism>
<dbReference type="EMBL" id="MU273662">
    <property type="protein sequence ID" value="KAI0029682.1"/>
    <property type="molecule type" value="Genomic_DNA"/>
</dbReference>
<keyword evidence="2" id="KW-1185">Reference proteome</keyword>
<protein>
    <submittedName>
        <fullName evidence="1">Phosphoesterase family-domain-containing protein</fullName>
    </submittedName>
</protein>
<reference evidence="1" key="2">
    <citation type="journal article" date="2022" name="New Phytol.">
        <title>Evolutionary transition to the ectomycorrhizal habit in the genomes of a hyperdiverse lineage of mushroom-forming fungi.</title>
        <authorList>
            <person name="Looney B."/>
            <person name="Miyauchi S."/>
            <person name="Morin E."/>
            <person name="Drula E."/>
            <person name="Courty P.E."/>
            <person name="Kohler A."/>
            <person name="Kuo A."/>
            <person name="LaButti K."/>
            <person name="Pangilinan J."/>
            <person name="Lipzen A."/>
            <person name="Riley R."/>
            <person name="Andreopoulos W."/>
            <person name="He G."/>
            <person name="Johnson J."/>
            <person name="Nolan M."/>
            <person name="Tritt A."/>
            <person name="Barry K.W."/>
            <person name="Grigoriev I.V."/>
            <person name="Nagy L.G."/>
            <person name="Hibbett D."/>
            <person name="Henrissat B."/>
            <person name="Matheny P.B."/>
            <person name="Labbe J."/>
            <person name="Martin F.M."/>
        </authorList>
    </citation>
    <scope>NUCLEOTIDE SEQUENCE</scope>
    <source>
        <strain evidence="1">EC-137</strain>
    </source>
</reference>